<evidence type="ECO:0000256" key="3">
    <source>
        <dbReference type="ARBA" id="ARBA00022723"/>
    </source>
</evidence>
<keyword evidence="5" id="KW-0460">Magnesium</keyword>
<sequence>MIVIDASIFVKLLKDEDDSDHARSFVDHMLAKGDGYLTPSLVLYETLSASLHVGVPLTTVGSLFEEFRALGLVLEEPNQADLTLAEAIARTQSPGGGYPTLFDSLYHAMAIERGGIFVTADARHVAKTARFGHATLLADWRPA</sequence>
<keyword evidence="8" id="KW-1185">Reference proteome</keyword>
<keyword evidence="4 5" id="KW-0378">Hydrolase</keyword>
<accession>A0A2P7S5H0</accession>
<dbReference type="InterPro" id="IPR022907">
    <property type="entry name" value="VapC_family"/>
</dbReference>
<gene>
    <name evidence="5" type="primary">vapC</name>
    <name evidence="7" type="ORF">C7I84_17000</name>
</gene>
<keyword evidence="3 5" id="KW-0479">Metal-binding</keyword>
<dbReference type="GO" id="GO:0016787">
    <property type="term" value="F:hydrolase activity"/>
    <property type="evidence" value="ECO:0007669"/>
    <property type="project" value="UniProtKB-KW"/>
</dbReference>
<name>A0A2P7S5H0_9HYPH</name>
<dbReference type="SUPFAM" id="SSF88723">
    <property type="entry name" value="PIN domain-like"/>
    <property type="match status" value="1"/>
</dbReference>
<keyword evidence="1 5" id="KW-1277">Toxin-antitoxin system</keyword>
<evidence type="ECO:0000256" key="1">
    <source>
        <dbReference type="ARBA" id="ARBA00022649"/>
    </source>
</evidence>
<evidence type="ECO:0000313" key="7">
    <source>
        <dbReference type="EMBL" id="PSJ57725.1"/>
    </source>
</evidence>
<evidence type="ECO:0000256" key="4">
    <source>
        <dbReference type="ARBA" id="ARBA00022801"/>
    </source>
</evidence>
<evidence type="ECO:0000259" key="6">
    <source>
        <dbReference type="Pfam" id="PF01850"/>
    </source>
</evidence>
<dbReference type="GO" id="GO:0090729">
    <property type="term" value="F:toxin activity"/>
    <property type="evidence" value="ECO:0007669"/>
    <property type="project" value="UniProtKB-KW"/>
</dbReference>
<dbReference type="Pfam" id="PF01850">
    <property type="entry name" value="PIN"/>
    <property type="match status" value="1"/>
</dbReference>
<feature type="binding site" evidence="5">
    <location>
        <position position="103"/>
    </location>
    <ligand>
        <name>Mg(2+)</name>
        <dbReference type="ChEBI" id="CHEBI:18420"/>
    </ligand>
</feature>
<dbReference type="GO" id="GO:0000287">
    <property type="term" value="F:magnesium ion binding"/>
    <property type="evidence" value="ECO:0007669"/>
    <property type="project" value="UniProtKB-UniRule"/>
</dbReference>
<reference evidence="7 8" key="1">
    <citation type="submission" date="2018-03" db="EMBL/GenBank/DDBJ databases">
        <title>The draft genome of Mesorhizobium sp. 6GN-30.</title>
        <authorList>
            <person name="Liu L."/>
            <person name="Li L."/>
            <person name="Wang T."/>
            <person name="Zhang X."/>
            <person name="Liang L."/>
        </authorList>
    </citation>
    <scope>NUCLEOTIDE SEQUENCE [LARGE SCALE GENOMIC DNA]</scope>
    <source>
        <strain evidence="7 8">6GN30</strain>
    </source>
</reference>
<dbReference type="Gene3D" id="3.40.50.1010">
    <property type="entry name" value="5'-nuclease"/>
    <property type="match status" value="1"/>
</dbReference>
<dbReference type="EMBL" id="PXYK01000016">
    <property type="protein sequence ID" value="PSJ57725.1"/>
    <property type="molecule type" value="Genomic_DNA"/>
</dbReference>
<dbReference type="InterPro" id="IPR002716">
    <property type="entry name" value="PIN_dom"/>
</dbReference>
<feature type="binding site" evidence="5">
    <location>
        <position position="5"/>
    </location>
    <ligand>
        <name>Mg(2+)</name>
        <dbReference type="ChEBI" id="CHEBI:18420"/>
    </ligand>
</feature>
<evidence type="ECO:0000256" key="5">
    <source>
        <dbReference type="HAMAP-Rule" id="MF_00265"/>
    </source>
</evidence>
<dbReference type="OrthoDB" id="7064101at2"/>
<comment type="caution">
    <text evidence="7">The sequence shown here is derived from an EMBL/GenBank/DDBJ whole genome shotgun (WGS) entry which is preliminary data.</text>
</comment>
<keyword evidence="2 5" id="KW-0540">Nuclease</keyword>
<comment type="cofactor">
    <cofactor evidence="5">
        <name>Mg(2+)</name>
        <dbReference type="ChEBI" id="CHEBI:18420"/>
    </cofactor>
</comment>
<dbReference type="HAMAP" id="MF_00265">
    <property type="entry name" value="VapC_Nob1"/>
    <property type="match status" value="1"/>
</dbReference>
<dbReference type="CDD" id="cd09873">
    <property type="entry name" value="PIN_Pae0151-like"/>
    <property type="match status" value="1"/>
</dbReference>
<dbReference type="AlphaFoldDB" id="A0A2P7S5H0"/>
<dbReference type="InterPro" id="IPR029060">
    <property type="entry name" value="PIN-like_dom_sf"/>
</dbReference>
<dbReference type="EC" id="3.1.-.-" evidence="5"/>
<dbReference type="Proteomes" id="UP000241229">
    <property type="component" value="Unassembled WGS sequence"/>
</dbReference>
<comment type="similarity">
    <text evidence="5">Belongs to the PINc/VapC protein family.</text>
</comment>
<protein>
    <recommendedName>
        <fullName evidence="5">Ribonuclease VapC</fullName>
        <shortName evidence="5">RNase VapC</shortName>
        <ecNumber evidence="5">3.1.-.-</ecNumber>
    </recommendedName>
    <alternativeName>
        <fullName evidence="5">Toxin VapC</fullName>
    </alternativeName>
</protein>
<feature type="domain" description="PIN" evidence="6">
    <location>
        <begin position="2"/>
        <end position="124"/>
    </location>
</feature>
<dbReference type="GO" id="GO:0004540">
    <property type="term" value="F:RNA nuclease activity"/>
    <property type="evidence" value="ECO:0007669"/>
    <property type="project" value="InterPro"/>
</dbReference>
<keyword evidence="5" id="KW-0800">Toxin</keyword>
<evidence type="ECO:0000313" key="8">
    <source>
        <dbReference type="Proteomes" id="UP000241229"/>
    </source>
</evidence>
<evidence type="ECO:0000256" key="2">
    <source>
        <dbReference type="ARBA" id="ARBA00022722"/>
    </source>
</evidence>
<comment type="function">
    <text evidence="5">Toxic component of a toxin-antitoxin (TA) system. An RNase.</text>
</comment>
<dbReference type="InterPro" id="IPR044153">
    <property type="entry name" value="PIN_Pae0151-like"/>
</dbReference>
<dbReference type="RefSeq" id="WP_106773405.1">
    <property type="nucleotide sequence ID" value="NZ_PXYK01000016.1"/>
</dbReference>
<organism evidence="7 8">
    <name type="scientific">Kumtagia ephedrae</name>
    <dbReference type="NCBI Taxonomy" id="2116701"/>
    <lineage>
        <taxon>Bacteria</taxon>
        <taxon>Pseudomonadati</taxon>
        <taxon>Pseudomonadota</taxon>
        <taxon>Alphaproteobacteria</taxon>
        <taxon>Hyphomicrobiales</taxon>
        <taxon>Phyllobacteriaceae</taxon>
        <taxon>Kumtagia</taxon>
    </lineage>
</organism>
<proteinExistence type="inferred from homology"/>